<reference evidence="1 2" key="1">
    <citation type="journal article" date="2018" name="PLoS Genet.">
        <title>Population sequencing reveals clonal diversity and ancestral inbreeding in the grapevine cultivar Chardonnay.</title>
        <authorList>
            <person name="Roach M.J."/>
            <person name="Johnson D.L."/>
            <person name="Bohlmann J."/>
            <person name="van Vuuren H.J."/>
            <person name="Jones S.J."/>
            <person name="Pretorius I.S."/>
            <person name="Schmidt S.A."/>
            <person name="Borneman A.R."/>
        </authorList>
    </citation>
    <scope>NUCLEOTIDE SEQUENCE [LARGE SCALE GENOMIC DNA]</scope>
    <source>
        <strain evidence="2">cv. Chardonnay</strain>
        <tissue evidence="1">Leaf</tissue>
    </source>
</reference>
<evidence type="ECO:0000313" key="1">
    <source>
        <dbReference type="EMBL" id="RVX11336.1"/>
    </source>
</evidence>
<comment type="caution">
    <text evidence="1">The sequence shown here is derived from an EMBL/GenBank/DDBJ whole genome shotgun (WGS) entry which is preliminary data.</text>
</comment>
<evidence type="ECO:0000313" key="2">
    <source>
        <dbReference type="Proteomes" id="UP000288805"/>
    </source>
</evidence>
<sequence>MLCCSVYRETYDALPKPRVQQTSAPFALRTQRQFSQLGMSLSHTLWKLTEVGLLTAFTPRPPPQPIPPQFRMGLHCAYHQGPGHETNHCTALKHAI</sequence>
<gene>
    <name evidence="1" type="ORF">CK203_019633</name>
</gene>
<dbReference type="EMBL" id="QGNW01000031">
    <property type="protein sequence ID" value="RVX11336.1"/>
    <property type="molecule type" value="Genomic_DNA"/>
</dbReference>
<proteinExistence type="predicted"/>
<dbReference type="Proteomes" id="UP000288805">
    <property type="component" value="Unassembled WGS sequence"/>
</dbReference>
<dbReference type="AlphaFoldDB" id="A0A438JQV7"/>
<accession>A0A438JQV7</accession>
<protein>
    <submittedName>
        <fullName evidence="1">Uncharacterized protein</fullName>
    </submittedName>
</protein>
<name>A0A438JQV7_VITVI</name>
<organism evidence="1 2">
    <name type="scientific">Vitis vinifera</name>
    <name type="common">Grape</name>
    <dbReference type="NCBI Taxonomy" id="29760"/>
    <lineage>
        <taxon>Eukaryota</taxon>
        <taxon>Viridiplantae</taxon>
        <taxon>Streptophyta</taxon>
        <taxon>Embryophyta</taxon>
        <taxon>Tracheophyta</taxon>
        <taxon>Spermatophyta</taxon>
        <taxon>Magnoliopsida</taxon>
        <taxon>eudicotyledons</taxon>
        <taxon>Gunneridae</taxon>
        <taxon>Pentapetalae</taxon>
        <taxon>rosids</taxon>
        <taxon>Vitales</taxon>
        <taxon>Vitaceae</taxon>
        <taxon>Viteae</taxon>
        <taxon>Vitis</taxon>
    </lineage>
</organism>